<gene>
    <name evidence="2" type="ORF">ASPCADRAFT_131479</name>
</gene>
<evidence type="ECO:0000313" key="3">
    <source>
        <dbReference type="Proteomes" id="UP000188318"/>
    </source>
</evidence>
<protein>
    <submittedName>
        <fullName evidence="2">Uncharacterized protein</fullName>
    </submittedName>
</protein>
<name>A0A1R3RK82_ASPC5</name>
<organism evidence="2 3">
    <name type="scientific">Aspergillus carbonarius (strain ITEM 5010)</name>
    <dbReference type="NCBI Taxonomy" id="602072"/>
    <lineage>
        <taxon>Eukaryota</taxon>
        <taxon>Fungi</taxon>
        <taxon>Dikarya</taxon>
        <taxon>Ascomycota</taxon>
        <taxon>Pezizomycotina</taxon>
        <taxon>Eurotiomycetes</taxon>
        <taxon>Eurotiomycetidae</taxon>
        <taxon>Eurotiales</taxon>
        <taxon>Aspergillaceae</taxon>
        <taxon>Aspergillus</taxon>
        <taxon>Aspergillus subgen. Circumdati</taxon>
    </lineage>
</organism>
<feature type="chain" id="PRO_5013136790" evidence="1">
    <location>
        <begin position="20"/>
        <end position="105"/>
    </location>
</feature>
<keyword evidence="3" id="KW-1185">Reference proteome</keyword>
<dbReference type="OMA" id="PTDMTSH"/>
<feature type="signal peptide" evidence="1">
    <location>
        <begin position="1"/>
        <end position="19"/>
    </location>
</feature>
<dbReference type="EMBL" id="KV907501">
    <property type="protein sequence ID" value="OOF94896.1"/>
    <property type="molecule type" value="Genomic_DNA"/>
</dbReference>
<accession>A0A1R3RK82</accession>
<dbReference type="AlphaFoldDB" id="A0A1R3RK82"/>
<dbReference type="OrthoDB" id="4509278at2759"/>
<sequence length="105" mass="10846">MKITFIAATLSSIAALASASPVENSAFEVAITFWGADGSYFRQHFPADNSGHIITNPLSVTNITSVGGGFCSFQGVDGVVTVVAGEVNVPVNPPQAQNWGSCDTL</sequence>
<evidence type="ECO:0000313" key="2">
    <source>
        <dbReference type="EMBL" id="OOF94896.1"/>
    </source>
</evidence>
<evidence type="ECO:0000256" key="1">
    <source>
        <dbReference type="SAM" id="SignalP"/>
    </source>
</evidence>
<proteinExistence type="predicted"/>
<dbReference type="VEuPathDB" id="FungiDB:ASPCADRAFT_131479"/>
<reference evidence="3" key="1">
    <citation type="journal article" date="2017" name="Genome Biol.">
        <title>Comparative genomics reveals high biological diversity and specific adaptations in the industrially and medically important fungal genus Aspergillus.</title>
        <authorList>
            <person name="de Vries R.P."/>
            <person name="Riley R."/>
            <person name="Wiebenga A."/>
            <person name="Aguilar-Osorio G."/>
            <person name="Amillis S."/>
            <person name="Uchima C.A."/>
            <person name="Anderluh G."/>
            <person name="Asadollahi M."/>
            <person name="Askin M."/>
            <person name="Barry K."/>
            <person name="Battaglia E."/>
            <person name="Bayram O."/>
            <person name="Benocci T."/>
            <person name="Braus-Stromeyer S.A."/>
            <person name="Caldana C."/>
            <person name="Canovas D."/>
            <person name="Cerqueira G.C."/>
            <person name="Chen F."/>
            <person name="Chen W."/>
            <person name="Choi C."/>
            <person name="Clum A."/>
            <person name="Dos Santos R.A."/>
            <person name="Damasio A.R."/>
            <person name="Diallinas G."/>
            <person name="Emri T."/>
            <person name="Fekete E."/>
            <person name="Flipphi M."/>
            <person name="Freyberg S."/>
            <person name="Gallo A."/>
            <person name="Gournas C."/>
            <person name="Habgood R."/>
            <person name="Hainaut M."/>
            <person name="Harispe M.L."/>
            <person name="Henrissat B."/>
            <person name="Hilden K.S."/>
            <person name="Hope R."/>
            <person name="Hossain A."/>
            <person name="Karabika E."/>
            <person name="Karaffa L."/>
            <person name="Karanyi Z."/>
            <person name="Krasevec N."/>
            <person name="Kuo A."/>
            <person name="Kusch H."/>
            <person name="LaButti K."/>
            <person name="Lagendijk E.L."/>
            <person name="Lapidus A."/>
            <person name="Levasseur A."/>
            <person name="Lindquist E."/>
            <person name="Lipzen A."/>
            <person name="Logrieco A.F."/>
            <person name="MacCabe A."/>
            <person name="Maekelae M.R."/>
            <person name="Malavazi I."/>
            <person name="Melin P."/>
            <person name="Meyer V."/>
            <person name="Mielnichuk N."/>
            <person name="Miskei M."/>
            <person name="Molnar A.P."/>
            <person name="Mule G."/>
            <person name="Ngan C.Y."/>
            <person name="Orejas M."/>
            <person name="Orosz E."/>
            <person name="Ouedraogo J.P."/>
            <person name="Overkamp K.M."/>
            <person name="Park H.-S."/>
            <person name="Perrone G."/>
            <person name="Piumi F."/>
            <person name="Punt P.J."/>
            <person name="Ram A.F."/>
            <person name="Ramon A."/>
            <person name="Rauscher S."/>
            <person name="Record E."/>
            <person name="Riano-Pachon D.M."/>
            <person name="Robert V."/>
            <person name="Roehrig J."/>
            <person name="Ruller R."/>
            <person name="Salamov A."/>
            <person name="Salih N.S."/>
            <person name="Samson R.A."/>
            <person name="Sandor E."/>
            <person name="Sanguinetti M."/>
            <person name="Schuetze T."/>
            <person name="Sepcic K."/>
            <person name="Shelest E."/>
            <person name="Sherlock G."/>
            <person name="Sophianopoulou V."/>
            <person name="Squina F.M."/>
            <person name="Sun H."/>
            <person name="Susca A."/>
            <person name="Todd R.B."/>
            <person name="Tsang A."/>
            <person name="Unkles S.E."/>
            <person name="van de Wiele N."/>
            <person name="van Rossen-Uffink D."/>
            <person name="Oliveira J.V."/>
            <person name="Vesth T.C."/>
            <person name="Visser J."/>
            <person name="Yu J.-H."/>
            <person name="Zhou M."/>
            <person name="Andersen M.R."/>
            <person name="Archer D.B."/>
            <person name="Baker S.E."/>
            <person name="Benoit I."/>
            <person name="Brakhage A.A."/>
            <person name="Braus G.H."/>
            <person name="Fischer R."/>
            <person name="Frisvad J.C."/>
            <person name="Goldman G.H."/>
            <person name="Houbraken J."/>
            <person name="Oakley B."/>
            <person name="Pocsi I."/>
            <person name="Scazzocchio C."/>
            <person name="Seiboth B."/>
            <person name="vanKuyk P.A."/>
            <person name="Wortman J."/>
            <person name="Dyer P.S."/>
            <person name="Grigoriev I.V."/>
        </authorList>
    </citation>
    <scope>NUCLEOTIDE SEQUENCE [LARGE SCALE GENOMIC DNA]</scope>
    <source>
        <strain evidence="3">ITEM 5010</strain>
    </source>
</reference>
<keyword evidence="1" id="KW-0732">Signal</keyword>
<dbReference type="Proteomes" id="UP000188318">
    <property type="component" value="Unassembled WGS sequence"/>
</dbReference>